<accession>A0A5E4NSW1</accession>
<organism evidence="2 3">
    <name type="scientific">Cinara cedri</name>
    <dbReference type="NCBI Taxonomy" id="506608"/>
    <lineage>
        <taxon>Eukaryota</taxon>
        <taxon>Metazoa</taxon>
        <taxon>Ecdysozoa</taxon>
        <taxon>Arthropoda</taxon>
        <taxon>Hexapoda</taxon>
        <taxon>Insecta</taxon>
        <taxon>Pterygota</taxon>
        <taxon>Neoptera</taxon>
        <taxon>Paraneoptera</taxon>
        <taxon>Hemiptera</taxon>
        <taxon>Sternorrhyncha</taxon>
        <taxon>Aphidomorpha</taxon>
        <taxon>Aphidoidea</taxon>
        <taxon>Aphididae</taxon>
        <taxon>Lachninae</taxon>
        <taxon>Cinara</taxon>
    </lineage>
</organism>
<reference evidence="2 3" key="1">
    <citation type="submission" date="2019-08" db="EMBL/GenBank/DDBJ databases">
        <authorList>
            <person name="Alioto T."/>
            <person name="Alioto T."/>
            <person name="Gomez Garrido J."/>
        </authorList>
    </citation>
    <scope>NUCLEOTIDE SEQUENCE [LARGE SCALE GENOMIC DNA]</scope>
</reference>
<dbReference type="Gene3D" id="1.25.40.180">
    <property type="match status" value="2"/>
</dbReference>
<evidence type="ECO:0000313" key="3">
    <source>
        <dbReference type="Proteomes" id="UP000325440"/>
    </source>
</evidence>
<dbReference type="OrthoDB" id="6631006at2759"/>
<protein>
    <submittedName>
        <fullName evidence="2">Armadillo-type fold,Initiation factor eIF-4 gamma, MA3</fullName>
    </submittedName>
</protein>
<evidence type="ECO:0000259" key="1">
    <source>
        <dbReference type="PROSITE" id="PS51366"/>
    </source>
</evidence>
<evidence type="ECO:0000313" key="2">
    <source>
        <dbReference type="EMBL" id="VVC46075.1"/>
    </source>
</evidence>
<dbReference type="Proteomes" id="UP000325440">
    <property type="component" value="Unassembled WGS sequence"/>
</dbReference>
<dbReference type="PROSITE" id="PS51366">
    <property type="entry name" value="MI"/>
    <property type="match status" value="1"/>
</dbReference>
<keyword evidence="3" id="KW-1185">Reference proteome</keyword>
<name>A0A5E4NSW1_9HEMI</name>
<proteinExistence type="predicted"/>
<dbReference type="GO" id="GO:0003743">
    <property type="term" value="F:translation initiation factor activity"/>
    <property type="evidence" value="ECO:0007669"/>
    <property type="project" value="UniProtKB-KW"/>
</dbReference>
<sequence length="396" mass="46400">MLSSCAQTSSSVENSMDDLNPEISIKINMLCKNILYEYSEMQNLEDIVYSLIEDIGSVIRNRQKEFVKAMIHVSLDSTSTSRTEAGKIFAELLVYIHKNAGEVLSLFDVIGGFDEILKNWSDYLIDYPQFLDYISTIFVPLFTETFEIDDLRNSCISVCPDNSSILFIKILQTINSSLKEPHYMTEEIGGIIWMCNKWKMSDYFPFEKFLSVKHVNTYFKNDEVGSFILSLTFYNKMIMFDNRYVSYILRNWIHENISEEIIEYPQFMCALTISILMILRQNFSDNIEVYLSTWYFIKYYRKKTVSKYKMSDRELQCLYGIEIMYAVMEYPKGVILTLFNYLHKNNLVSLETFNLLKKEHKTKVCYGKELETNIMFIAELDSFLSTFSLDSSNSKT</sequence>
<gene>
    <name evidence="2" type="ORF">CINCED_3A014189</name>
</gene>
<dbReference type="InterPro" id="IPR003891">
    <property type="entry name" value="Initiation_fac_eIF4g_MI"/>
</dbReference>
<keyword evidence="2" id="KW-0396">Initiation factor</keyword>
<dbReference type="InterPro" id="IPR016024">
    <property type="entry name" value="ARM-type_fold"/>
</dbReference>
<dbReference type="SUPFAM" id="SSF48371">
    <property type="entry name" value="ARM repeat"/>
    <property type="match status" value="2"/>
</dbReference>
<keyword evidence="2" id="KW-0648">Protein biosynthesis</keyword>
<dbReference type="AlphaFoldDB" id="A0A5E4NSW1"/>
<feature type="domain" description="MI" evidence="1">
    <location>
        <begin position="26"/>
        <end position="157"/>
    </location>
</feature>
<dbReference type="EMBL" id="CABPRJ010002431">
    <property type="protein sequence ID" value="VVC46075.1"/>
    <property type="molecule type" value="Genomic_DNA"/>
</dbReference>